<keyword evidence="2 6" id="KW-0812">Transmembrane</keyword>
<dbReference type="SFLD" id="SFLDG01168">
    <property type="entry name" value="Ferric_reductase_subgroup_(FRE"/>
    <property type="match status" value="1"/>
</dbReference>
<dbReference type="Pfam" id="PF08022">
    <property type="entry name" value="FAD_binding_8"/>
    <property type="match status" value="1"/>
</dbReference>
<keyword evidence="5 6" id="KW-0472">Membrane</keyword>
<evidence type="ECO:0000256" key="2">
    <source>
        <dbReference type="ARBA" id="ARBA00022692"/>
    </source>
</evidence>
<dbReference type="PANTHER" id="PTHR11972:SF155">
    <property type="entry name" value="FERRIC REDUCTION OXIDASE 8, MITOCHONDRIAL"/>
    <property type="match status" value="1"/>
</dbReference>
<evidence type="ECO:0000256" key="1">
    <source>
        <dbReference type="ARBA" id="ARBA00004141"/>
    </source>
</evidence>
<dbReference type="Gene3D" id="3.40.50.80">
    <property type="entry name" value="Nucleotide-binding domain of ferredoxin-NADP reductase (FNR) module"/>
    <property type="match status" value="2"/>
</dbReference>
<evidence type="ECO:0000313" key="8">
    <source>
        <dbReference type="EMBL" id="PIN21202.1"/>
    </source>
</evidence>
<dbReference type="InterPro" id="IPR039261">
    <property type="entry name" value="FNR_nucleotide-bd"/>
</dbReference>
<feature type="transmembrane region" description="Helical" evidence="6">
    <location>
        <begin position="102"/>
        <end position="126"/>
    </location>
</feature>
<dbReference type="InterPro" id="IPR013121">
    <property type="entry name" value="Fe_red_NAD-bd_6"/>
</dbReference>
<sequence>MTGVYFLILKLLLILIFAVWVSLWALKATEFWTRKWKQAEDKASSSVFGYNGLDFVVYTFPLIALAIVGFIYLKLKQREPRKRKGRRSGFTSFSNPLIMNKYIGILSAAQILGSFIFIIFLAWTFYARVSNDFKKMIPIKSFKLSLWQYKLFRMATRCGLLSEACLALLLLPVLRGMSVFKLVGIQFEASVRYHIWLGTAMIFFAILHGGGTLFIWGMKHRMQEEMWKWQKKGRIYLAGEMALSTALVIYITALPQIRRKWFHFFYYTHHLYLIFIIFFLFHGGDRHFYMVLPGVFLFALDKLLRVIQSRPETCILSARLFPSKAIELTLPKDPKLKYTPTSVVFLKIPSISKFQWHPFSITSSSSIDEDTFSIIIKSEGQWTSSLYNKICDGSDSDQRKCIRVAVEGPYGPSTLEFLRYKNLLLVAGGIGITPFLSILQEISSNLSRSRSGYPDGIQLIYVIKKSQEVCLLDPILPQLFDIENFRIKLKVYVTQENQIETTIREVLRDIPETMITNFTTKSSSHATYGPERLLWMAVITMVSSIIFLLSLVCFNRFFIPPAKKPSGQKNSSSQIDILLVCSFAIAIGFSAFMALTIRRKRVKNKLQMFSDKQSKDVKQSSLEASRDIDEHEIHFGGRPNFQDILSSFTSESGGHDIGVFVCGPEAMKESVASEFRLAQRNNKAKRQHMSFHSLNFTL</sequence>
<dbReference type="CDD" id="cd06186">
    <property type="entry name" value="NOX_Duox_like_FAD_NADP"/>
    <property type="match status" value="1"/>
</dbReference>
<evidence type="ECO:0000256" key="5">
    <source>
        <dbReference type="ARBA" id="ARBA00023136"/>
    </source>
</evidence>
<dbReference type="SUPFAM" id="SSF52343">
    <property type="entry name" value="Ferredoxin reductase-like, C-terminal NADP-linked domain"/>
    <property type="match status" value="1"/>
</dbReference>
<gene>
    <name evidence="8" type="ORF">CDL12_06098</name>
</gene>
<keyword evidence="9" id="KW-1185">Reference proteome</keyword>
<accession>A0A2G9HUK3</accession>
<feature type="domain" description="FAD-binding FR-type" evidence="7">
    <location>
        <begin position="299"/>
        <end position="416"/>
    </location>
</feature>
<comment type="subcellular location">
    <subcellularLocation>
        <location evidence="1">Membrane</location>
        <topology evidence="1">Multi-pass membrane protein</topology>
    </subcellularLocation>
</comment>
<feature type="transmembrane region" description="Helical" evidence="6">
    <location>
        <begin position="533"/>
        <end position="557"/>
    </location>
</feature>
<dbReference type="Pfam" id="PF01794">
    <property type="entry name" value="Ferric_reduct"/>
    <property type="match status" value="1"/>
</dbReference>
<evidence type="ECO:0000256" key="3">
    <source>
        <dbReference type="ARBA" id="ARBA00022989"/>
    </source>
</evidence>
<dbReference type="SFLD" id="SFLDS00052">
    <property type="entry name" value="Ferric_Reductase_Domain"/>
    <property type="match status" value="1"/>
</dbReference>
<dbReference type="PROSITE" id="PS51384">
    <property type="entry name" value="FAD_FR"/>
    <property type="match status" value="1"/>
</dbReference>
<evidence type="ECO:0000259" key="7">
    <source>
        <dbReference type="PROSITE" id="PS51384"/>
    </source>
</evidence>
<feature type="transmembrane region" description="Helical" evidence="6">
    <location>
        <begin position="154"/>
        <end position="174"/>
    </location>
</feature>
<feature type="transmembrane region" description="Helical" evidence="6">
    <location>
        <begin position="261"/>
        <end position="281"/>
    </location>
</feature>
<dbReference type="GO" id="GO:0140618">
    <property type="term" value="F:ferric-chelate reductase (NADH) activity"/>
    <property type="evidence" value="ECO:0007669"/>
    <property type="project" value="UniProtKB-EC"/>
</dbReference>
<organism evidence="8 9">
    <name type="scientific">Handroanthus impetiginosus</name>
    <dbReference type="NCBI Taxonomy" id="429701"/>
    <lineage>
        <taxon>Eukaryota</taxon>
        <taxon>Viridiplantae</taxon>
        <taxon>Streptophyta</taxon>
        <taxon>Embryophyta</taxon>
        <taxon>Tracheophyta</taxon>
        <taxon>Spermatophyta</taxon>
        <taxon>Magnoliopsida</taxon>
        <taxon>eudicotyledons</taxon>
        <taxon>Gunneridae</taxon>
        <taxon>Pentapetalae</taxon>
        <taxon>asterids</taxon>
        <taxon>lamiids</taxon>
        <taxon>Lamiales</taxon>
        <taxon>Bignoniaceae</taxon>
        <taxon>Crescentiina</taxon>
        <taxon>Tabebuia alliance</taxon>
        <taxon>Handroanthus</taxon>
    </lineage>
</organism>
<feature type="transmembrane region" description="Helical" evidence="6">
    <location>
        <begin position="7"/>
        <end position="26"/>
    </location>
</feature>
<dbReference type="InterPro" id="IPR017927">
    <property type="entry name" value="FAD-bd_FR_type"/>
</dbReference>
<dbReference type="OrthoDB" id="167398at2759"/>
<evidence type="ECO:0000256" key="4">
    <source>
        <dbReference type="ARBA" id="ARBA00023002"/>
    </source>
</evidence>
<dbReference type="PANTHER" id="PTHR11972">
    <property type="entry name" value="NADPH OXIDASE"/>
    <property type="match status" value="1"/>
</dbReference>
<evidence type="ECO:0000313" key="9">
    <source>
        <dbReference type="Proteomes" id="UP000231279"/>
    </source>
</evidence>
<evidence type="ECO:0000256" key="6">
    <source>
        <dbReference type="SAM" id="Phobius"/>
    </source>
</evidence>
<dbReference type="EMBL" id="NKXS01000988">
    <property type="protein sequence ID" value="PIN21202.1"/>
    <property type="molecule type" value="Genomic_DNA"/>
</dbReference>
<proteinExistence type="predicted"/>
<reference evidence="9" key="1">
    <citation type="journal article" date="2018" name="Gigascience">
        <title>Genome assembly of the Pink Ipe (Handroanthus impetiginosus, Bignoniaceae), a highly valued, ecologically keystone Neotropical timber forest tree.</title>
        <authorList>
            <person name="Silva-Junior O.B."/>
            <person name="Grattapaglia D."/>
            <person name="Novaes E."/>
            <person name="Collevatti R.G."/>
        </authorList>
    </citation>
    <scope>NUCLEOTIDE SEQUENCE [LARGE SCALE GENOMIC DNA]</scope>
    <source>
        <strain evidence="9">cv. UFG-1</strain>
    </source>
</reference>
<dbReference type="Proteomes" id="UP000231279">
    <property type="component" value="Unassembled WGS sequence"/>
</dbReference>
<keyword evidence="4 8" id="KW-0560">Oxidoreductase</keyword>
<feature type="transmembrane region" description="Helical" evidence="6">
    <location>
        <begin position="235"/>
        <end position="254"/>
    </location>
</feature>
<dbReference type="Gene3D" id="2.40.30.10">
    <property type="entry name" value="Translation factors"/>
    <property type="match status" value="1"/>
</dbReference>
<dbReference type="InterPro" id="IPR013130">
    <property type="entry name" value="Fe3_Rdtase_TM_dom"/>
</dbReference>
<dbReference type="InterPro" id="IPR050369">
    <property type="entry name" value="RBOH/FRE"/>
</dbReference>
<feature type="transmembrane region" description="Helical" evidence="6">
    <location>
        <begin position="55"/>
        <end position="75"/>
    </location>
</feature>
<feature type="transmembrane region" description="Helical" evidence="6">
    <location>
        <begin position="195"/>
        <end position="215"/>
    </location>
</feature>
<dbReference type="InterPro" id="IPR017938">
    <property type="entry name" value="Riboflavin_synthase-like_b-brl"/>
</dbReference>
<protein>
    <submittedName>
        <fullName evidence="8">Ferric reductase, NADH/NADPH oxidase</fullName>
        <ecNumber evidence="8">1.16.1.7</ecNumber>
    </submittedName>
</protein>
<dbReference type="GO" id="GO:0005886">
    <property type="term" value="C:plasma membrane"/>
    <property type="evidence" value="ECO:0007669"/>
    <property type="project" value="TreeGrafter"/>
</dbReference>
<dbReference type="InterPro" id="IPR013112">
    <property type="entry name" value="FAD-bd_8"/>
</dbReference>
<name>A0A2G9HUK3_9LAMI</name>
<keyword evidence="3 6" id="KW-1133">Transmembrane helix</keyword>
<dbReference type="Pfam" id="PF08030">
    <property type="entry name" value="NAD_binding_6"/>
    <property type="match status" value="1"/>
</dbReference>
<dbReference type="AlphaFoldDB" id="A0A2G9HUK3"/>
<dbReference type="EC" id="1.16.1.7" evidence="8"/>
<feature type="transmembrane region" description="Helical" evidence="6">
    <location>
        <begin position="577"/>
        <end position="597"/>
    </location>
</feature>
<dbReference type="STRING" id="429701.A0A2G9HUK3"/>
<comment type="caution">
    <text evidence="8">The sequence shown here is derived from an EMBL/GenBank/DDBJ whole genome shotgun (WGS) entry which is preliminary data.</text>
</comment>
<dbReference type="SUPFAM" id="SSF63380">
    <property type="entry name" value="Riboflavin synthase domain-like"/>
    <property type="match status" value="1"/>
</dbReference>